<dbReference type="EMBL" id="QRNS01000056">
    <property type="protein sequence ID" value="RHK59419.1"/>
    <property type="molecule type" value="Genomic_DNA"/>
</dbReference>
<dbReference type="InterPro" id="IPR013785">
    <property type="entry name" value="Aldolase_TIM"/>
</dbReference>
<proteinExistence type="predicted"/>
<dbReference type="Gene3D" id="3.20.20.70">
    <property type="entry name" value="Aldolase class I"/>
    <property type="match status" value="1"/>
</dbReference>
<comment type="cofactor">
    <cofactor evidence="1">
        <name>[4Fe-4S] cluster</name>
        <dbReference type="ChEBI" id="CHEBI:49883"/>
    </cofactor>
</comment>
<evidence type="ECO:0000256" key="6">
    <source>
        <dbReference type="ARBA" id="ARBA00023014"/>
    </source>
</evidence>
<keyword evidence="2" id="KW-0004">4Fe-4S</keyword>
<evidence type="ECO:0000313" key="8">
    <source>
        <dbReference type="Proteomes" id="UP000284152"/>
    </source>
</evidence>
<dbReference type="GO" id="GO:0046872">
    <property type="term" value="F:metal ion binding"/>
    <property type="evidence" value="ECO:0007669"/>
    <property type="project" value="UniProtKB-KW"/>
</dbReference>
<name>A0A415H154_9FIRM</name>
<evidence type="ECO:0008006" key="9">
    <source>
        <dbReference type="Google" id="ProtNLM"/>
    </source>
</evidence>
<dbReference type="AlphaFoldDB" id="A0A415H154"/>
<evidence type="ECO:0000313" key="7">
    <source>
        <dbReference type="EMBL" id="RHK59419.1"/>
    </source>
</evidence>
<evidence type="ECO:0000256" key="5">
    <source>
        <dbReference type="ARBA" id="ARBA00023004"/>
    </source>
</evidence>
<keyword evidence="6" id="KW-0411">Iron-sulfur</keyword>
<gene>
    <name evidence="7" type="ORF">DW054_16175</name>
</gene>
<evidence type="ECO:0000256" key="2">
    <source>
        <dbReference type="ARBA" id="ARBA00022485"/>
    </source>
</evidence>
<protein>
    <recommendedName>
        <fullName evidence="9">Radical SAM protein</fullName>
    </recommendedName>
</protein>
<dbReference type="Proteomes" id="UP000284152">
    <property type="component" value="Unassembled WGS sequence"/>
</dbReference>
<keyword evidence="5" id="KW-0408">Iron</keyword>
<dbReference type="PROSITE" id="PS01305">
    <property type="entry name" value="MOAA_NIFB_PQQE"/>
    <property type="match status" value="1"/>
</dbReference>
<keyword evidence="3" id="KW-0949">S-adenosyl-L-methionine</keyword>
<dbReference type="GO" id="GO:0051539">
    <property type="term" value="F:4 iron, 4 sulfur cluster binding"/>
    <property type="evidence" value="ECO:0007669"/>
    <property type="project" value="UniProtKB-KW"/>
</dbReference>
<organism evidence="7 8">
    <name type="scientific">Dorea formicigenerans</name>
    <dbReference type="NCBI Taxonomy" id="39486"/>
    <lineage>
        <taxon>Bacteria</taxon>
        <taxon>Bacillati</taxon>
        <taxon>Bacillota</taxon>
        <taxon>Clostridia</taxon>
        <taxon>Lachnospirales</taxon>
        <taxon>Lachnospiraceae</taxon>
        <taxon>Dorea</taxon>
    </lineage>
</organism>
<keyword evidence="4" id="KW-0479">Metal-binding</keyword>
<evidence type="ECO:0000256" key="3">
    <source>
        <dbReference type="ARBA" id="ARBA00022691"/>
    </source>
</evidence>
<dbReference type="SUPFAM" id="SSF102114">
    <property type="entry name" value="Radical SAM enzymes"/>
    <property type="match status" value="1"/>
</dbReference>
<evidence type="ECO:0000256" key="4">
    <source>
        <dbReference type="ARBA" id="ARBA00022723"/>
    </source>
</evidence>
<dbReference type="InterPro" id="IPR058240">
    <property type="entry name" value="rSAM_sf"/>
</dbReference>
<accession>A0A415H154</accession>
<sequence>MYEVLKKLQDTNEFERLKELELSEEEVESALKQIMDSVDNENILKAPLLETFSGEQVTDLKKSLENKLGQITFEVTQKCNLRCDYCIYQEENPKFRDFSQHGDMSFEIAKKGTWRYVL</sequence>
<dbReference type="InterPro" id="IPR000385">
    <property type="entry name" value="MoaA_NifB_PqqE_Fe-S-bd_CS"/>
</dbReference>
<evidence type="ECO:0000256" key="1">
    <source>
        <dbReference type="ARBA" id="ARBA00001966"/>
    </source>
</evidence>
<comment type="caution">
    <text evidence="7">The sequence shown here is derived from an EMBL/GenBank/DDBJ whole genome shotgun (WGS) entry which is preliminary data.</text>
</comment>
<reference evidence="7 8" key="1">
    <citation type="submission" date="2018-08" db="EMBL/GenBank/DDBJ databases">
        <title>A genome reference for cultivated species of the human gut microbiota.</title>
        <authorList>
            <person name="Zou Y."/>
            <person name="Xue W."/>
            <person name="Luo G."/>
        </authorList>
    </citation>
    <scope>NUCLEOTIDE SEQUENCE [LARGE SCALE GENOMIC DNA]</scope>
    <source>
        <strain evidence="7 8">AF42-21</strain>
    </source>
</reference>
<dbReference type="GO" id="GO:0003824">
    <property type="term" value="F:catalytic activity"/>
    <property type="evidence" value="ECO:0007669"/>
    <property type="project" value="InterPro"/>
</dbReference>